<evidence type="ECO:0000313" key="1">
    <source>
        <dbReference type="EMBL" id="KAL0630618.1"/>
    </source>
</evidence>
<name>A0ABR3G429_9PEZI</name>
<protein>
    <submittedName>
        <fullName evidence="1">Uncharacterized protein</fullName>
    </submittedName>
</protein>
<comment type="caution">
    <text evidence="1">The sequence shown here is derived from an EMBL/GenBank/DDBJ whole genome shotgun (WGS) entry which is preliminary data.</text>
</comment>
<proteinExistence type="predicted"/>
<organism evidence="1 2">
    <name type="scientific">Discina gigas</name>
    <dbReference type="NCBI Taxonomy" id="1032678"/>
    <lineage>
        <taxon>Eukaryota</taxon>
        <taxon>Fungi</taxon>
        <taxon>Dikarya</taxon>
        <taxon>Ascomycota</taxon>
        <taxon>Pezizomycotina</taxon>
        <taxon>Pezizomycetes</taxon>
        <taxon>Pezizales</taxon>
        <taxon>Discinaceae</taxon>
        <taxon>Discina</taxon>
    </lineage>
</organism>
<keyword evidence="2" id="KW-1185">Reference proteome</keyword>
<gene>
    <name evidence="1" type="ORF">Q9L58_010537</name>
</gene>
<dbReference type="EMBL" id="JBBBZM010000473">
    <property type="protein sequence ID" value="KAL0630618.1"/>
    <property type="molecule type" value="Genomic_DNA"/>
</dbReference>
<reference evidence="1 2" key="1">
    <citation type="submission" date="2024-02" db="EMBL/GenBank/DDBJ databases">
        <title>Discinaceae phylogenomics.</title>
        <authorList>
            <person name="Dirks A.C."/>
            <person name="James T.Y."/>
        </authorList>
    </citation>
    <scope>NUCLEOTIDE SEQUENCE [LARGE SCALE GENOMIC DNA]</scope>
    <source>
        <strain evidence="1 2">ACD0624</strain>
    </source>
</reference>
<evidence type="ECO:0000313" key="2">
    <source>
        <dbReference type="Proteomes" id="UP001447188"/>
    </source>
</evidence>
<accession>A0ABR3G429</accession>
<dbReference type="Proteomes" id="UP001447188">
    <property type="component" value="Unassembled WGS sequence"/>
</dbReference>
<sequence>MGSSAPSPPASEVRSGMFTVTEFLAVNDNPPLASYFRLCPFTSLASFPSSEVNTCPGPGYNHLRVAHSSSRNNGKYEPIHPETLKPISTDHIEKFRKYITSMSPHVAFGSAHRTPFDECALINEADVTAFVTMT</sequence>